<name>A0A9X4B797_ENTFC</name>
<dbReference type="EMBL" id="JAMWMK010000135">
    <property type="protein sequence ID" value="MDC4249227.1"/>
    <property type="molecule type" value="Genomic_DNA"/>
</dbReference>
<dbReference type="AlphaFoldDB" id="A0A9X4B797"/>
<feature type="non-terminal residue" evidence="1">
    <location>
        <position position="1"/>
    </location>
</feature>
<evidence type="ECO:0000313" key="1">
    <source>
        <dbReference type="EMBL" id="MDC4249227.1"/>
    </source>
</evidence>
<sequence length="117" mass="13729">IKTIAFSFMNVDTKLKASNSWKHYLLGFKILNFKIPLDVEIVVAGISSVQRIEEILKISKNRKISFMHQAAWVNSRNGVSVKDKKQLDKSISKDYIFKNNLEFYTNEYNKLYEKYSK</sequence>
<keyword evidence="1" id="KW-0614">Plasmid</keyword>
<comment type="caution">
    <text evidence="1">The sequence shown here is derived from an EMBL/GenBank/DDBJ whole genome shotgun (WGS) entry which is preliminary data.</text>
</comment>
<proteinExistence type="predicted"/>
<gene>
    <name evidence="1" type="ORF">M3X98_14895</name>
</gene>
<protein>
    <submittedName>
        <fullName evidence="1">Uncharacterized protein</fullName>
    </submittedName>
</protein>
<geneLocation type="plasmid" evidence="1">
    <name>p1</name>
</geneLocation>
<accession>A0A9X4B797</accession>
<reference evidence="1" key="1">
    <citation type="submission" date="2022-05" db="EMBL/GenBank/DDBJ databases">
        <title>Draft genome sequences of Clostridium perfringens strains isolated from Peru.</title>
        <authorList>
            <person name="Hurtado R."/>
            <person name="Lima L."/>
            <person name="Sousa T."/>
            <person name="Jaiswal A.K."/>
            <person name="Tiwari S."/>
            <person name="Maturrano L."/>
            <person name="Brenig B."/>
            <person name="Azevedo V."/>
        </authorList>
    </citation>
    <scope>NUCLEOTIDE SEQUENCE</scope>
    <source>
        <strain evidence="1">CP4</strain>
        <plasmid evidence="1">p1</plasmid>
    </source>
</reference>
<dbReference type="Proteomes" id="UP001141166">
    <property type="component" value="Unassembled WGS sequence"/>
</dbReference>
<organism evidence="1 2">
    <name type="scientific">Enterococcus faecium</name>
    <name type="common">Streptococcus faecium</name>
    <dbReference type="NCBI Taxonomy" id="1352"/>
    <lineage>
        <taxon>Bacteria</taxon>
        <taxon>Bacillati</taxon>
        <taxon>Bacillota</taxon>
        <taxon>Bacilli</taxon>
        <taxon>Lactobacillales</taxon>
        <taxon>Enterococcaceae</taxon>
        <taxon>Enterococcus</taxon>
    </lineage>
</organism>
<evidence type="ECO:0000313" key="2">
    <source>
        <dbReference type="Proteomes" id="UP001141166"/>
    </source>
</evidence>
<dbReference type="RefSeq" id="WP_272471595.1">
    <property type="nucleotide sequence ID" value="NZ_JAMWMK010000135.1"/>
</dbReference>